<comment type="caution">
    <text evidence="1">The sequence shown here is derived from an EMBL/GenBank/DDBJ whole genome shotgun (WGS) entry which is preliminary data.</text>
</comment>
<keyword evidence="2" id="KW-1185">Reference proteome</keyword>
<dbReference type="EMBL" id="JAIWYP010000001">
    <property type="protein sequence ID" value="KAH3897830.1"/>
    <property type="molecule type" value="Genomic_DNA"/>
</dbReference>
<dbReference type="AlphaFoldDB" id="A0A9D4NLT7"/>
<name>A0A9D4NLT7_DREPO</name>
<reference evidence="1" key="2">
    <citation type="submission" date="2020-11" db="EMBL/GenBank/DDBJ databases">
        <authorList>
            <person name="McCartney M.A."/>
            <person name="Auch B."/>
            <person name="Kono T."/>
            <person name="Mallez S."/>
            <person name="Becker A."/>
            <person name="Gohl D.M."/>
            <person name="Silverstein K.A.T."/>
            <person name="Koren S."/>
            <person name="Bechman K.B."/>
            <person name="Herman A."/>
            <person name="Abrahante J.E."/>
            <person name="Garbe J."/>
        </authorList>
    </citation>
    <scope>NUCLEOTIDE SEQUENCE</scope>
    <source>
        <strain evidence="1">Duluth1</strain>
        <tissue evidence="1">Whole animal</tissue>
    </source>
</reference>
<gene>
    <name evidence="1" type="ORF">DPMN_022026</name>
</gene>
<evidence type="ECO:0000313" key="1">
    <source>
        <dbReference type="EMBL" id="KAH3897830.1"/>
    </source>
</evidence>
<proteinExistence type="predicted"/>
<reference evidence="1" key="1">
    <citation type="journal article" date="2019" name="bioRxiv">
        <title>The Genome of the Zebra Mussel, Dreissena polymorpha: A Resource for Invasive Species Research.</title>
        <authorList>
            <person name="McCartney M.A."/>
            <person name="Auch B."/>
            <person name="Kono T."/>
            <person name="Mallez S."/>
            <person name="Zhang Y."/>
            <person name="Obille A."/>
            <person name="Becker A."/>
            <person name="Abrahante J.E."/>
            <person name="Garbe J."/>
            <person name="Badalamenti J.P."/>
            <person name="Herman A."/>
            <person name="Mangelson H."/>
            <person name="Liachko I."/>
            <person name="Sullivan S."/>
            <person name="Sone E.D."/>
            <person name="Koren S."/>
            <person name="Silverstein K.A.T."/>
            <person name="Beckman K.B."/>
            <person name="Gohl D.M."/>
        </authorList>
    </citation>
    <scope>NUCLEOTIDE SEQUENCE</scope>
    <source>
        <strain evidence="1">Duluth1</strain>
        <tissue evidence="1">Whole animal</tissue>
    </source>
</reference>
<dbReference type="Proteomes" id="UP000828390">
    <property type="component" value="Unassembled WGS sequence"/>
</dbReference>
<sequence length="53" mass="5774">MQEIHRAILLLQLLLGRDNDAEDVGDKHDAEGKRDALSGLFLATLGKNAILGF</sequence>
<organism evidence="1 2">
    <name type="scientific">Dreissena polymorpha</name>
    <name type="common">Zebra mussel</name>
    <name type="synonym">Mytilus polymorpha</name>
    <dbReference type="NCBI Taxonomy" id="45954"/>
    <lineage>
        <taxon>Eukaryota</taxon>
        <taxon>Metazoa</taxon>
        <taxon>Spiralia</taxon>
        <taxon>Lophotrochozoa</taxon>
        <taxon>Mollusca</taxon>
        <taxon>Bivalvia</taxon>
        <taxon>Autobranchia</taxon>
        <taxon>Heteroconchia</taxon>
        <taxon>Euheterodonta</taxon>
        <taxon>Imparidentia</taxon>
        <taxon>Neoheterodontei</taxon>
        <taxon>Myida</taxon>
        <taxon>Dreissenoidea</taxon>
        <taxon>Dreissenidae</taxon>
        <taxon>Dreissena</taxon>
    </lineage>
</organism>
<protein>
    <submittedName>
        <fullName evidence="1">Uncharacterized protein</fullName>
    </submittedName>
</protein>
<accession>A0A9D4NLT7</accession>
<evidence type="ECO:0000313" key="2">
    <source>
        <dbReference type="Proteomes" id="UP000828390"/>
    </source>
</evidence>